<evidence type="ECO:0000313" key="2">
    <source>
        <dbReference type="EMBL" id="CAA7013855.1"/>
    </source>
</evidence>
<comment type="caution">
    <text evidence="2">The sequence shown here is derived from an EMBL/GenBank/DDBJ whole genome shotgun (WGS) entry which is preliminary data.</text>
</comment>
<accession>A0A6D2HKM2</accession>
<protein>
    <submittedName>
        <fullName evidence="2">Uncharacterized protein</fullName>
    </submittedName>
</protein>
<dbReference type="EMBL" id="CACVBM020000066">
    <property type="protein sequence ID" value="CAA7013855.1"/>
    <property type="molecule type" value="Genomic_DNA"/>
</dbReference>
<evidence type="ECO:0000256" key="1">
    <source>
        <dbReference type="SAM" id="Phobius"/>
    </source>
</evidence>
<gene>
    <name evidence="2" type="ORF">MERR_LOCUS1089</name>
</gene>
<keyword evidence="1" id="KW-0472">Membrane</keyword>
<feature type="transmembrane region" description="Helical" evidence="1">
    <location>
        <begin position="101"/>
        <end position="123"/>
    </location>
</feature>
<keyword evidence="1" id="KW-1133">Transmembrane helix</keyword>
<feature type="transmembrane region" description="Helical" evidence="1">
    <location>
        <begin position="129"/>
        <end position="148"/>
    </location>
</feature>
<dbReference type="OrthoDB" id="1133943at2759"/>
<proteinExistence type="predicted"/>
<organism evidence="2 3">
    <name type="scientific">Microthlaspi erraticum</name>
    <dbReference type="NCBI Taxonomy" id="1685480"/>
    <lineage>
        <taxon>Eukaryota</taxon>
        <taxon>Viridiplantae</taxon>
        <taxon>Streptophyta</taxon>
        <taxon>Embryophyta</taxon>
        <taxon>Tracheophyta</taxon>
        <taxon>Spermatophyta</taxon>
        <taxon>Magnoliopsida</taxon>
        <taxon>eudicotyledons</taxon>
        <taxon>Gunneridae</taxon>
        <taxon>Pentapetalae</taxon>
        <taxon>rosids</taxon>
        <taxon>malvids</taxon>
        <taxon>Brassicales</taxon>
        <taxon>Brassicaceae</taxon>
        <taxon>Coluteocarpeae</taxon>
        <taxon>Microthlaspi</taxon>
    </lineage>
</organism>
<dbReference type="Proteomes" id="UP000467841">
    <property type="component" value="Unassembled WGS sequence"/>
</dbReference>
<keyword evidence="1" id="KW-0812">Transmembrane</keyword>
<feature type="transmembrane region" description="Helical" evidence="1">
    <location>
        <begin position="67"/>
        <end position="89"/>
    </location>
</feature>
<evidence type="ECO:0000313" key="3">
    <source>
        <dbReference type="Proteomes" id="UP000467841"/>
    </source>
</evidence>
<keyword evidence="3" id="KW-1185">Reference proteome</keyword>
<name>A0A6D2HKM2_9BRAS</name>
<dbReference type="AlphaFoldDB" id="A0A6D2HKM2"/>
<reference evidence="2" key="1">
    <citation type="submission" date="2020-01" db="EMBL/GenBank/DDBJ databases">
        <authorList>
            <person name="Mishra B."/>
        </authorList>
    </citation>
    <scope>NUCLEOTIDE SEQUENCE [LARGE SCALE GENOMIC DNA]</scope>
</reference>
<sequence>MTGERVSAKELAEAKKAHAIEFMKFLEESKNAPMYFCDSWIYSVIMQVVIIGTLIPLHIHLQENNDYFYFVRYMMGMQFLFLIAEIGCFKLRIQGRVMGSISHMCGVVAIILHLRLISSALAMGIGIPLSLWILITIFYTCIVASVDFPELTLNDLMSTV</sequence>
<feature type="transmembrane region" description="Helical" evidence="1">
    <location>
        <begin position="40"/>
        <end position="61"/>
    </location>
</feature>